<protein>
    <submittedName>
        <fullName evidence="1">Uncharacterized protein</fullName>
    </submittedName>
</protein>
<proteinExistence type="predicted"/>
<comment type="caution">
    <text evidence="1">The sequence shown here is derived from an EMBL/GenBank/DDBJ whole genome shotgun (WGS) entry which is preliminary data.</text>
</comment>
<evidence type="ECO:0000313" key="1">
    <source>
        <dbReference type="EMBL" id="KAI8542995.1"/>
    </source>
</evidence>
<gene>
    <name evidence="1" type="ORF">RHMOL_Rhmol08G0184200</name>
</gene>
<reference evidence="1" key="1">
    <citation type="submission" date="2022-02" db="EMBL/GenBank/DDBJ databases">
        <title>Plant Genome Project.</title>
        <authorList>
            <person name="Zhang R.-G."/>
        </authorList>
    </citation>
    <scope>NUCLEOTIDE SEQUENCE</scope>
    <source>
        <strain evidence="1">AT1</strain>
    </source>
</reference>
<organism evidence="1 2">
    <name type="scientific">Rhododendron molle</name>
    <name type="common">Chinese azalea</name>
    <name type="synonym">Azalea mollis</name>
    <dbReference type="NCBI Taxonomy" id="49168"/>
    <lineage>
        <taxon>Eukaryota</taxon>
        <taxon>Viridiplantae</taxon>
        <taxon>Streptophyta</taxon>
        <taxon>Embryophyta</taxon>
        <taxon>Tracheophyta</taxon>
        <taxon>Spermatophyta</taxon>
        <taxon>Magnoliopsida</taxon>
        <taxon>eudicotyledons</taxon>
        <taxon>Gunneridae</taxon>
        <taxon>Pentapetalae</taxon>
        <taxon>asterids</taxon>
        <taxon>Ericales</taxon>
        <taxon>Ericaceae</taxon>
        <taxon>Ericoideae</taxon>
        <taxon>Rhodoreae</taxon>
        <taxon>Rhododendron</taxon>
    </lineage>
</organism>
<accession>A0ACC0MPY3</accession>
<keyword evidence="2" id="KW-1185">Reference proteome</keyword>
<sequence>MTSGGDGELPSRDEVAAATTTVVMEVDNSSAVTLVQEGVVGEGLAVVGGTGESPEAVESSGGVAAIGDAGDSEVVQGEDSGLATSSRCMPGGELEVSGSGGSATGTPHTPTVKELLVAVERADGERREGAGDEVMTAGRIVVTPMLRAAAAEPRVGTAGSVLCVQSHLRRGISWTPRDRRTYWTLLASMPGLQRR</sequence>
<evidence type="ECO:0000313" key="2">
    <source>
        <dbReference type="Proteomes" id="UP001062846"/>
    </source>
</evidence>
<dbReference type="EMBL" id="CM046395">
    <property type="protein sequence ID" value="KAI8542995.1"/>
    <property type="molecule type" value="Genomic_DNA"/>
</dbReference>
<dbReference type="Proteomes" id="UP001062846">
    <property type="component" value="Chromosome 8"/>
</dbReference>
<name>A0ACC0MPY3_RHOML</name>